<keyword evidence="4 5" id="KW-0464">Manganese</keyword>
<dbReference type="FunFam" id="3.30.70.360:FF:000001">
    <property type="entry name" value="N-acetyldiaminopimelate deacetylase"/>
    <property type="match status" value="1"/>
</dbReference>
<dbReference type="GO" id="GO:0046872">
    <property type="term" value="F:metal ion binding"/>
    <property type="evidence" value="ECO:0007669"/>
    <property type="project" value="UniProtKB-KW"/>
</dbReference>
<dbReference type="InterPro" id="IPR017439">
    <property type="entry name" value="Amidohydrolase"/>
</dbReference>
<dbReference type="InterPro" id="IPR036264">
    <property type="entry name" value="Bact_exopeptidase_dim_dom"/>
</dbReference>
<dbReference type="GO" id="GO:0009850">
    <property type="term" value="P:auxin metabolic process"/>
    <property type="evidence" value="ECO:0007669"/>
    <property type="project" value="InterPro"/>
</dbReference>
<evidence type="ECO:0000256" key="3">
    <source>
        <dbReference type="ARBA" id="ARBA00022801"/>
    </source>
</evidence>
<dbReference type="Proteomes" id="UP000467841">
    <property type="component" value="Unassembled WGS sequence"/>
</dbReference>
<dbReference type="OrthoDB" id="6119954at2759"/>
<dbReference type="InterPro" id="IPR044757">
    <property type="entry name" value="ILR1-like_Hyd"/>
</dbReference>
<accession>A0A6D2L717</accession>
<protein>
    <recommendedName>
        <fullName evidence="7">Peptidase M20 dimerisation domain-containing protein</fullName>
    </recommendedName>
</protein>
<dbReference type="PANTHER" id="PTHR11014">
    <property type="entry name" value="PEPTIDASE M20 FAMILY MEMBER"/>
    <property type="match status" value="1"/>
</dbReference>
<evidence type="ECO:0000256" key="6">
    <source>
        <dbReference type="SAM" id="SignalP"/>
    </source>
</evidence>
<organism evidence="8 9">
    <name type="scientific">Microthlaspi erraticum</name>
    <dbReference type="NCBI Taxonomy" id="1685480"/>
    <lineage>
        <taxon>Eukaryota</taxon>
        <taxon>Viridiplantae</taxon>
        <taxon>Streptophyta</taxon>
        <taxon>Embryophyta</taxon>
        <taxon>Tracheophyta</taxon>
        <taxon>Spermatophyta</taxon>
        <taxon>Magnoliopsida</taxon>
        <taxon>eudicotyledons</taxon>
        <taxon>Gunneridae</taxon>
        <taxon>Pentapetalae</taxon>
        <taxon>rosids</taxon>
        <taxon>malvids</taxon>
        <taxon>Brassicales</taxon>
        <taxon>Brassicaceae</taxon>
        <taxon>Coluteocarpeae</taxon>
        <taxon>Microthlaspi</taxon>
    </lineage>
</organism>
<feature type="signal peptide" evidence="6">
    <location>
        <begin position="1"/>
        <end position="25"/>
    </location>
</feature>
<proteinExistence type="inferred from homology"/>
<feature type="binding site" evidence="5">
    <location>
        <position position="199"/>
    </location>
    <ligand>
        <name>Mn(2+)</name>
        <dbReference type="ChEBI" id="CHEBI:29035"/>
        <label>2</label>
    </ligand>
</feature>
<evidence type="ECO:0000256" key="2">
    <source>
        <dbReference type="ARBA" id="ARBA00022729"/>
    </source>
</evidence>
<keyword evidence="5" id="KW-0479">Metal-binding</keyword>
<dbReference type="SUPFAM" id="SSF55031">
    <property type="entry name" value="Bacterial exopeptidase dimerisation domain"/>
    <property type="match status" value="1"/>
</dbReference>
<dbReference type="Pfam" id="PF01546">
    <property type="entry name" value="Peptidase_M20"/>
    <property type="match status" value="1"/>
</dbReference>
<feature type="binding site" evidence="5">
    <location>
        <position position="141"/>
    </location>
    <ligand>
        <name>Mn(2+)</name>
        <dbReference type="ChEBI" id="CHEBI:29035"/>
        <label>2</label>
    </ligand>
</feature>
<dbReference type="Gene3D" id="3.30.70.360">
    <property type="match status" value="1"/>
</dbReference>
<evidence type="ECO:0000256" key="5">
    <source>
        <dbReference type="PIRSR" id="PIRSR005962-1"/>
    </source>
</evidence>
<comment type="similarity">
    <text evidence="1">Belongs to the peptidase M20 family.</text>
</comment>
<evidence type="ECO:0000313" key="9">
    <source>
        <dbReference type="Proteomes" id="UP000467841"/>
    </source>
</evidence>
<dbReference type="GO" id="GO:0010179">
    <property type="term" value="F:IAA-Ala conjugate hydrolase activity"/>
    <property type="evidence" value="ECO:0007669"/>
    <property type="project" value="TreeGrafter"/>
</dbReference>
<keyword evidence="2 6" id="KW-0732">Signal</keyword>
<dbReference type="AlphaFoldDB" id="A0A6D2L717"/>
<reference evidence="8" key="1">
    <citation type="submission" date="2020-01" db="EMBL/GenBank/DDBJ databases">
        <authorList>
            <person name="Mishra B."/>
        </authorList>
    </citation>
    <scope>NUCLEOTIDE SEQUENCE [LARGE SCALE GENOMIC DNA]</scope>
</reference>
<dbReference type="Gene3D" id="3.40.630.10">
    <property type="entry name" value="Zn peptidases"/>
    <property type="match status" value="1"/>
</dbReference>
<dbReference type="InterPro" id="IPR002933">
    <property type="entry name" value="Peptidase_M20"/>
</dbReference>
<dbReference type="GO" id="GO:0005783">
    <property type="term" value="C:endoplasmic reticulum"/>
    <property type="evidence" value="ECO:0007669"/>
    <property type="project" value="TreeGrafter"/>
</dbReference>
<dbReference type="InterPro" id="IPR011650">
    <property type="entry name" value="Peptidase_M20_dimer"/>
</dbReference>
<dbReference type="EMBL" id="CACVBM020001940">
    <property type="protein sequence ID" value="CAA7062513.1"/>
    <property type="molecule type" value="Genomic_DNA"/>
</dbReference>
<dbReference type="SUPFAM" id="SSF53187">
    <property type="entry name" value="Zn-dependent exopeptidases"/>
    <property type="match status" value="1"/>
</dbReference>
<feature type="binding site" evidence="5">
    <location>
        <position position="139"/>
    </location>
    <ligand>
        <name>Mn(2+)</name>
        <dbReference type="ChEBI" id="CHEBI:29035"/>
        <label>2</label>
    </ligand>
</feature>
<feature type="binding site" evidence="5">
    <location>
        <position position="399"/>
    </location>
    <ligand>
        <name>Mn(2+)</name>
        <dbReference type="ChEBI" id="CHEBI:29035"/>
        <label>2</label>
    </ligand>
</feature>
<evidence type="ECO:0000259" key="7">
    <source>
        <dbReference type="Pfam" id="PF07687"/>
    </source>
</evidence>
<evidence type="ECO:0000256" key="1">
    <source>
        <dbReference type="ARBA" id="ARBA00006153"/>
    </source>
</evidence>
<comment type="caution">
    <text evidence="8">The sequence shown here is derived from an EMBL/GenBank/DDBJ whole genome shotgun (WGS) entry which is preliminary data.</text>
</comment>
<sequence length="444" mass="48056">MAPTIYLLFSLTFQLLLLLTVSSESASNTGGDASRIPSKFLELAKSPKVFDWMVRIRRKIHENPELGYEEFETSKLIRSELDLIGVKYRYPVAITGVIGYIGTGEPPFVALRADMDALPMQEGVEWEHKSKNPGKMHACGHDGHVTMLLGAAKLLHKHRQDLQGTVVLIFQPAEEGLAGAKKMIEEGALKHVDAIFGIHLSNRIPLGKAASLAGSILAGAGAFEAVITGKGGHAAIPQHTIDPVVAASSVILSLQHLVSRETDPLHSKVVTVAKVHGGNAFNVIPDSVTIGGTLRAFTGFTQLEQRVKEVIIKQALVHQCNASVDLTPNGKIPLLPTVNDEGLYKQFKSMVGDLLGEESFVEATPVMGGEDFSYFAKAIPGHFSFLGMQDETKGYASSHSPFYRINEDVLPYGAAIHASMAVQYLKDKKASTRSDSPKGFHDEL</sequence>
<dbReference type="CDD" id="cd08017">
    <property type="entry name" value="M20_IAA_Hyd"/>
    <property type="match status" value="1"/>
</dbReference>
<feature type="binding site" evidence="5">
    <location>
        <position position="175"/>
    </location>
    <ligand>
        <name>Mn(2+)</name>
        <dbReference type="ChEBI" id="CHEBI:29035"/>
        <label>2</label>
    </ligand>
</feature>
<dbReference type="NCBIfam" id="TIGR01891">
    <property type="entry name" value="amidohydrolases"/>
    <property type="match status" value="1"/>
</dbReference>
<feature type="chain" id="PRO_5025454448" description="Peptidase M20 dimerisation domain-containing protein" evidence="6">
    <location>
        <begin position="26"/>
        <end position="444"/>
    </location>
</feature>
<keyword evidence="9" id="KW-1185">Reference proteome</keyword>
<dbReference type="PIRSF" id="PIRSF005962">
    <property type="entry name" value="Pept_M20D_amidohydro"/>
    <property type="match status" value="1"/>
</dbReference>
<evidence type="ECO:0000256" key="4">
    <source>
        <dbReference type="ARBA" id="ARBA00023211"/>
    </source>
</evidence>
<keyword evidence="3" id="KW-0378">Hydrolase</keyword>
<feature type="domain" description="Peptidase M20 dimerisation" evidence="7">
    <location>
        <begin position="219"/>
        <end position="310"/>
    </location>
</feature>
<gene>
    <name evidence="8" type="ORF">MERR_LOCUS49749</name>
</gene>
<evidence type="ECO:0000313" key="8">
    <source>
        <dbReference type="EMBL" id="CAA7062513.1"/>
    </source>
</evidence>
<comment type="cofactor">
    <cofactor evidence="5">
        <name>Mn(2+)</name>
        <dbReference type="ChEBI" id="CHEBI:29035"/>
    </cofactor>
    <text evidence="5">The Mn(2+) ion enhances activity.</text>
</comment>
<dbReference type="Pfam" id="PF07687">
    <property type="entry name" value="M20_dimer"/>
    <property type="match status" value="1"/>
</dbReference>
<dbReference type="PANTHER" id="PTHR11014:SF158">
    <property type="entry name" value="IAA-AMINO ACID HYDROLASE ILR1-LIKE 1-RELATED"/>
    <property type="match status" value="1"/>
</dbReference>
<name>A0A6D2L717_9BRAS</name>